<dbReference type="EMBL" id="JAUTXT010000008">
    <property type="protein sequence ID" value="KAK3676987.1"/>
    <property type="molecule type" value="Genomic_DNA"/>
</dbReference>
<proteinExistence type="inferred from homology"/>
<dbReference type="EC" id="2.3.1.24" evidence="10"/>
<dbReference type="GO" id="GO:0016020">
    <property type="term" value="C:membrane"/>
    <property type="evidence" value="ECO:0007669"/>
    <property type="project" value="UniProtKB-SubCell"/>
</dbReference>
<feature type="compositionally biased region" description="Acidic residues" evidence="7">
    <location>
        <begin position="444"/>
        <end position="472"/>
    </location>
</feature>
<name>A0AAE0WSA0_9PEZI</name>
<comment type="caution">
    <text evidence="10">The sequence shown here is derived from an EMBL/GenBank/DDBJ whole genome shotgun (WGS) entry which is preliminary data.</text>
</comment>
<dbReference type="PROSITE" id="PS50922">
    <property type="entry name" value="TLC"/>
    <property type="match status" value="1"/>
</dbReference>
<dbReference type="AlphaFoldDB" id="A0AAE0WSA0"/>
<keyword evidence="4 8" id="KW-1133">Transmembrane helix</keyword>
<dbReference type="SMART" id="SM00724">
    <property type="entry name" value="TLC"/>
    <property type="match status" value="1"/>
</dbReference>
<evidence type="ECO:0000256" key="7">
    <source>
        <dbReference type="SAM" id="MobiDB-lite"/>
    </source>
</evidence>
<feature type="compositionally biased region" description="Low complexity" evidence="7">
    <location>
        <begin position="7"/>
        <end position="16"/>
    </location>
</feature>
<dbReference type="Proteomes" id="UP001274830">
    <property type="component" value="Unassembled WGS sequence"/>
</dbReference>
<dbReference type="GeneID" id="89961743"/>
<sequence length="593" mass="65704">MLVEPSTTTTTTTTTTSLSFNEKTTLEPPHQREPYTPPPHKMTHVDDMPTTDITPTSTPTPTPAKRRRRSKPSKPTSSTSTTVDSLWNMLRKGIVQHQLGLSVNLMLLVLLLYIAFPALREKMTAFFGLSYHNPTPTSSRMYGQGPRDLYLVGSFIVLFTALRAFSLDYLLLPLAGYCGIAKKKDRIRFAEQSYMLLYYATYWTWGLILFLRNTPSTVTGLESLLISLWTDFPHLLLGPGMKLYYLSQFAFWIQQVAVIHLEEPRKDHYQMLSHHVITIALLAGSYPYRQWRVGNAILVCMDLVDFIFPAAKILKYLQLQTACDAAFALFVVSWLVSRHIAYGAICWSIYAHVNTVTMGYGTYSTRTGERVNTDGGSLVLENLFQPILWPGKETVGFNARIRWTFLGLLGALQGITIAWFVMIVRVVVRVLRGEGADDSRSEAEDGEEEDDEEDVEVGEMLEDEELGVEDVPPEQPSSPLLEPKAAGWQVQGEKPSPRYIEIEADSTEDVHTYSKHRSANGGASGAKRKAKGISSGLNLGEHKEILNRIGCLSEEQLAREREMRSGSGKGGGGGGGSGSANGSPRPAGSGGRK</sequence>
<evidence type="ECO:0000256" key="4">
    <source>
        <dbReference type="ARBA" id="ARBA00022989"/>
    </source>
</evidence>
<feature type="region of interest" description="Disordered" evidence="7">
    <location>
        <begin position="1"/>
        <end position="82"/>
    </location>
</feature>
<feature type="transmembrane region" description="Helical" evidence="8">
    <location>
        <begin position="149"/>
        <end position="172"/>
    </location>
</feature>
<accession>A0AAE0WSA0</accession>
<feature type="domain" description="TLC" evidence="9">
    <location>
        <begin position="201"/>
        <end position="432"/>
    </location>
</feature>
<feature type="compositionally biased region" description="Low complexity" evidence="7">
    <location>
        <begin position="50"/>
        <end position="59"/>
    </location>
</feature>
<evidence type="ECO:0000256" key="8">
    <source>
        <dbReference type="SAM" id="Phobius"/>
    </source>
</evidence>
<feature type="compositionally biased region" description="Gly residues" evidence="7">
    <location>
        <begin position="567"/>
        <end position="579"/>
    </location>
</feature>
<protein>
    <submittedName>
        <fullName evidence="10">Sphingosine N-acyltransferase lag1</fullName>
        <ecNumber evidence="10">2.3.1.24</ecNumber>
    </submittedName>
</protein>
<comment type="similarity">
    <text evidence="2">Belongs to the sphingosine N-acyltransferase family.</text>
</comment>
<evidence type="ECO:0000313" key="11">
    <source>
        <dbReference type="Proteomes" id="UP001274830"/>
    </source>
</evidence>
<comment type="subcellular location">
    <subcellularLocation>
        <location evidence="1">Membrane</location>
        <topology evidence="1">Multi-pass membrane protein</topology>
    </subcellularLocation>
</comment>
<keyword evidence="11" id="KW-1185">Reference proteome</keyword>
<dbReference type="GO" id="GO:0050291">
    <property type="term" value="F:sphingosine N-acyltransferase activity"/>
    <property type="evidence" value="ECO:0007669"/>
    <property type="project" value="UniProtKB-EC"/>
</dbReference>
<dbReference type="Pfam" id="PF03798">
    <property type="entry name" value="TRAM_LAG1_CLN8"/>
    <property type="match status" value="1"/>
</dbReference>
<gene>
    <name evidence="10" type="primary">lag1</name>
    <name evidence="10" type="ORF">LTR78_003192</name>
</gene>
<dbReference type="PANTHER" id="PTHR12560:SF0">
    <property type="entry name" value="LD18904P"/>
    <property type="match status" value="1"/>
</dbReference>
<evidence type="ECO:0000256" key="1">
    <source>
        <dbReference type="ARBA" id="ARBA00004141"/>
    </source>
</evidence>
<dbReference type="InterPro" id="IPR016439">
    <property type="entry name" value="Lag1/Lac1-like"/>
</dbReference>
<feature type="transmembrane region" description="Helical" evidence="8">
    <location>
        <begin position="403"/>
        <end position="424"/>
    </location>
</feature>
<evidence type="ECO:0000256" key="3">
    <source>
        <dbReference type="ARBA" id="ARBA00022692"/>
    </source>
</evidence>
<keyword evidence="10" id="KW-0012">Acyltransferase</keyword>
<feature type="transmembrane region" description="Helical" evidence="8">
    <location>
        <begin position="99"/>
        <end position="119"/>
    </location>
</feature>
<feature type="transmembrane region" description="Helical" evidence="8">
    <location>
        <begin position="326"/>
        <end position="350"/>
    </location>
</feature>
<evidence type="ECO:0000256" key="2">
    <source>
        <dbReference type="ARBA" id="ARBA00009808"/>
    </source>
</evidence>
<feature type="compositionally biased region" description="Low complexity" evidence="7">
    <location>
        <begin position="73"/>
        <end position="82"/>
    </location>
</feature>
<keyword evidence="5 6" id="KW-0472">Membrane</keyword>
<dbReference type="RefSeq" id="XP_064695166.1">
    <property type="nucleotide sequence ID" value="XM_064837207.1"/>
</dbReference>
<keyword evidence="3 6" id="KW-0812">Transmembrane</keyword>
<evidence type="ECO:0000259" key="9">
    <source>
        <dbReference type="PROSITE" id="PS50922"/>
    </source>
</evidence>
<feature type="region of interest" description="Disordered" evidence="7">
    <location>
        <begin position="507"/>
        <end position="530"/>
    </location>
</feature>
<feature type="region of interest" description="Disordered" evidence="7">
    <location>
        <begin position="556"/>
        <end position="593"/>
    </location>
</feature>
<feature type="transmembrane region" description="Helical" evidence="8">
    <location>
        <begin position="193"/>
        <end position="211"/>
    </location>
</feature>
<keyword evidence="10" id="KW-0808">Transferase</keyword>
<evidence type="ECO:0000256" key="5">
    <source>
        <dbReference type="ARBA" id="ARBA00023136"/>
    </source>
</evidence>
<dbReference type="PANTHER" id="PTHR12560">
    <property type="entry name" value="LONGEVITY ASSURANCE FACTOR 1 LAG1"/>
    <property type="match status" value="1"/>
</dbReference>
<evidence type="ECO:0000313" key="10">
    <source>
        <dbReference type="EMBL" id="KAK3676987.1"/>
    </source>
</evidence>
<feature type="region of interest" description="Disordered" evidence="7">
    <location>
        <begin position="436"/>
        <end position="494"/>
    </location>
</feature>
<organism evidence="10 11">
    <name type="scientific">Recurvomyces mirabilis</name>
    <dbReference type="NCBI Taxonomy" id="574656"/>
    <lineage>
        <taxon>Eukaryota</taxon>
        <taxon>Fungi</taxon>
        <taxon>Dikarya</taxon>
        <taxon>Ascomycota</taxon>
        <taxon>Pezizomycotina</taxon>
        <taxon>Dothideomycetes</taxon>
        <taxon>Dothideomycetidae</taxon>
        <taxon>Mycosphaerellales</taxon>
        <taxon>Teratosphaeriaceae</taxon>
        <taxon>Recurvomyces</taxon>
    </lineage>
</organism>
<evidence type="ECO:0000256" key="6">
    <source>
        <dbReference type="PROSITE-ProRule" id="PRU00205"/>
    </source>
</evidence>
<dbReference type="InterPro" id="IPR006634">
    <property type="entry name" value="TLC-dom"/>
</dbReference>
<dbReference type="GO" id="GO:0046513">
    <property type="term" value="P:ceramide biosynthetic process"/>
    <property type="evidence" value="ECO:0007669"/>
    <property type="project" value="InterPro"/>
</dbReference>
<reference evidence="10" key="1">
    <citation type="submission" date="2023-07" db="EMBL/GenBank/DDBJ databases">
        <title>Black Yeasts Isolated from many extreme environments.</title>
        <authorList>
            <person name="Coleine C."/>
            <person name="Stajich J.E."/>
            <person name="Selbmann L."/>
        </authorList>
    </citation>
    <scope>NUCLEOTIDE SEQUENCE</scope>
    <source>
        <strain evidence="10">CCFEE 5485</strain>
    </source>
</reference>